<organism evidence="1">
    <name type="scientific">Magallana gigas</name>
    <name type="common">Pacific oyster</name>
    <name type="synonym">Crassostrea gigas</name>
    <dbReference type="NCBI Taxonomy" id="29159"/>
    <lineage>
        <taxon>Eukaryota</taxon>
        <taxon>Metazoa</taxon>
        <taxon>Spiralia</taxon>
        <taxon>Lophotrochozoa</taxon>
        <taxon>Mollusca</taxon>
        <taxon>Bivalvia</taxon>
        <taxon>Autobranchia</taxon>
        <taxon>Pteriomorphia</taxon>
        <taxon>Ostreida</taxon>
        <taxon>Ostreoidea</taxon>
        <taxon>Ostreidae</taxon>
        <taxon>Magallana</taxon>
    </lineage>
</organism>
<protein>
    <submittedName>
        <fullName evidence="1">Uncharacterized protein</fullName>
    </submittedName>
</protein>
<gene>
    <name evidence="1" type="ORF">CGI_10020272</name>
</gene>
<dbReference type="EMBL" id="JH817637">
    <property type="protein sequence ID" value="EKC31072.1"/>
    <property type="molecule type" value="Genomic_DNA"/>
</dbReference>
<evidence type="ECO:0000313" key="1">
    <source>
        <dbReference type="EMBL" id="EKC31072.1"/>
    </source>
</evidence>
<reference evidence="1" key="1">
    <citation type="journal article" date="2012" name="Nature">
        <title>The oyster genome reveals stress adaptation and complexity of shell formation.</title>
        <authorList>
            <person name="Zhang G."/>
            <person name="Fang X."/>
            <person name="Guo X."/>
            <person name="Li L."/>
            <person name="Luo R."/>
            <person name="Xu F."/>
            <person name="Yang P."/>
            <person name="Zhang L."/>
            <person name="Wang X."/>
            <person name="Qi H."/>
            <person name="Xiong Z."/>
            <person name="Que H."/>
            <person name="Xie Y."/>
            <person name="Holland P.W."/>
            <person name="Paps J."/>
            <person name="Zhu Y."/>
            <person name="Wu F."/>
            <person name="Chen Y."/>
            <person name="Wang J."/>
            <person name="Peng C."/>
            <person name="Meng J."/>
            <person name="Yang L."/>
            <person name="Liu J."/>
            <person name="Wen B."/>
            <person name="Zhang N."/>
            <person name="Huang Z."/>
            <person name="Zhu Q."/>
            <person name="Feng Y."/>
            <person name="Mount A."/>
            <person name="Hedgecock D."/>
            <person name="Xu Z."/>
            <person name="Liu Y."/>
            <person name="Domazet-Loso T."/>
            <person name="Du Y."/>
            <person name="Sun X."/>
            <person name="Zhang S."/>
            <person name="Liu B."/>
            <person name="Cheng P."/>
            <person name="Jiang X."/>
            <person name="Li J."/>
            <person name="Fan D."/>
            <person name="Wang W."/>
            <person name="Fu W."/>
            <person name="Wang T."/>
            <person name="Wang B."/>
            <person name="Zhang J."/>
            <person name="Peng Z."/>
            <person name="Li Y."/>
            <person name="Li N."/>
            <person name="Wang J."/>
            <person name="Chen M."/>
            <person name="He Y."/>
            <person name="Tan F."/>
            <person name="Song X."/>
            <person name="Zheng Q."/>
            <person name="Huang R."/>
            <person name="Yang H."/>
            <person name="Du X."/>
            <person name="Chen L."/>
            <person name="Yang M."/>
            <person name="Gaffney P.M."/>
            <person name="Wang S."/>
            <person name="Luo L."/>
            <person name="She Z."/>
            <person name="Ming Y."/>
            <person name="Huang W."/>
            <person name="Zhang S."/>
            <person name="Huang B."/>
            <person name="Zhang Y."/>
            <person name="Qu T."/>
            <person name="Ni P."/>
            <person name="Miao G."/>
            <person name="Wang J."/>
            <person name="Wang Q."/>
            <person name="Steinberg C.E."/>
            <person name="Wang H."/>
            <person name="Li N."/>
            <person name="Qian L."/>
            <person name="Zhang G."/>
            <person name="Li Y."/>
            <person name="Yang H."/>
            <person name="Liu X."/>
            <person name="Wang J."/>
            <person name="Yin Y."/>
            <person name="Wang J."/>
        </authorList>
    </citation>
    <scope>NUCLEOTIDE SEQUENCE [LARGE SCALE GENOMIC DNA]</scope>
    <source>
        <strain evidence="1">05x7-T-G4-1.051#20</strain>
    </source>
</reference>
<proteinExistence type="predicted"/>
<sequence length="104" mass="11760">MGTGKVLHCCLLPLGLDKTGLVRSSNRQCSLLATWSTQDVTNTRPPSMKVVYTKDGTRDLRKSQYQVHFRVSTQLFILTKCIVTGWYAREKYKCVLPSGLPRPN</sequence>
<dbReference type="AlphaFoldDB" id="K1Q3N3"/>
<dbReference type="InParanoid" id="K1Q3N3"/>
<name>K1Q3N3_MAGGI</name>
<dbReference type="HOGENOM" id="CLU_2252594_0_0_1"/>
<accession>K1Q3N3</accession>